<dbReference type="GO" id="GO:0005576">
    <property type="term" value="C:extracellular region"/>
    <property type="evidence" value="ECO:0007669"/>
    <property type="project" value="TreeGrafter"/>
</dbReference>
<reference evidence="12" key="1">
    <citation type="journal article" date="2011" name="J. Bacteriol.">
        <title>Genome sequences of eight morphologically diverse alphaproteobacteria.</title>
        <authorList>
            <consortium name="US DOE Joint Genome Institute"/>
            <person name="Brown P.J."/>
            <person name="Kysela D.T."/>
            <person name="Buechlein A."/>
            <person name="Hemmerich C."/>
            <person name="Brun Y.V."/>
        </authorList>
    </citation>
    <scope>NUCLEOTIDE SEQUENCE [LARGE SCALE GENOMIC DNA]</scope>
    <source>
        <strain evidence="12">ATCC 17100 / ATH 3.1.1 / DSM 162 / LMG 4299</strain>
    </source>
</reference>
<dbReference type="PANTHER" id="PTHR30582">
    <property type="entry name" value="L,D-TRANSPEPTIDASE"/>
    <property type="match status" value="1"/>
</dbReference>
<evidence type="ECO:0000256" key="9">
    <source>
        <dbReference type="SAM" id="MobiDB-lite"/>
    </source>
</evidence>
<organism evidence="11 12">
    <name type="scientific">Rhodomicrobium vannielii (strain ATCC 17100 / DSM 162 / LMG 4299 / NCIMB 10020 / ATH 3.1.1)</name>
    <dbReference type="NCBI Taxonomy" id="648757"/>
    <lineage>
        <taxon>Bacteria</taxon>
        <taxon>Pseudomonadati</taxon>
        <taxon>Pseudomonadota</taxon>
        <taxon>Alphaproteobacteria</taxon>
        <taxon>Hyphomicrobiales</taxon>
        <taxon>Hyphomicrobiaceae</taxon>
        <taxon>Rhodomicrobium</taxon>
    </lineage>
</organism>
<dbReference type="InterPro" id="IPR016915">
    <property type="entry name" value="UCP029342"/>
</dbReference>
<dbReference type="OrthoDB" id="463216at2"/>
<feature type="active site" description="Nucleophile" evidence="7">
    <location>
        <position position="178"/>
    </location>
</feature>
<dbReference type="PROSITE" id="PS52029">
    <property type="entry name" value="LD_TPASE"/>
    <property type="match status" value="1"/>
</dbReference>
<comment type="similarity">
    <text evidence="2">Belongs to the YkuD family.</text>
</comment>
<keyword evidence="8" id="KW-0175">Coiled coil</keyword>
<dbReference type="GO" id="GO:0071972">
    <property type="term" value="F:peptidoglycan L,D-transpeptidase activity"/>
    <property type="evidence" value="ECO:0007669"/>
    <property type="project" value="TreeGrafter"/>
</dbReference>
<keyword evidence="4 7" id="KW-0133">Cell shape</keyword>
<dbReference type="Gene3D" id="2.40.440.10">
    <property type="entry name" value="L,D-transpeptidase catalytic domain-like"/>
    <property type="match status" value="1"/>
</dbReference>
<dbReference type="eggNOG" id="COG1376">
    <property type="taxonomic scope" value="Bacteria"/>
</dbReference>
<feature type="compositionally biased region" description="Basic and acidic residues" evidence="9">
    <location>
        <begin position="486"/>
        <end position="501"/>
    </location>
</feature>
<evidence type="ECO:0000256" key="7">
    <source>
        <dbReference type="PROSITE-ProRule" id="PRU01373"/>
    </source>
</evidence>
<evidence type="ECO:0000259" key="10">
    <source>
        <dbReference type="PROSITE" id="PS52029"/>
    </source>
</evidence>
<evidence type="ECO:0000313" key="11">
    <source>
        <dbReference type="EMBL" id="ADP70929.1"/>
    </source>
</evidence>
<feature type="domain" description="L,D-TPase catalytic" evidence="10">
    <location>
        <begin position="93"/>
        <end position="201"/>
    </location>
</feature>
<keyword evidence="6 7" id="KW-0961">Cell wall biogenesis/degradation</keyword>
<dbReference type="GO" id="GO:0016740">
    <property type="term" value="F:transferase activity"/>
    <property type="evidence" value="ECO:0007669"/>
    <property type="project" value="UniProtKB-KW"/>
</dbReference>
<feature type="coiled-coil region" evidence="8">
    <location>
        <begin position="318"/>
        <end position="393"/>
    </location>
</feature>
<dbReference type="STRING" id="648757.Rvan_1680"/>
<dbReference type="UniPathway" id="UPA00219"/>
<accession>E3HYV4</accession>
<gene>
    <name evidence="11" type="ordered locus">Rvan_1680</name>
</gene>
<feature type="active site" description="Proton donor/acceptor" evidence="7">
    <location>
        <position position="165"/>
    </location>
</feature>
<dbReference type="GO" id="GO:0071555">
    <property type="term" value="P:cell wall organization"/>
    <property type="evidence" value="ECO:0007669"/>
    <property type="project" value="UniProtKB-UniRule"/>
</dbReference>
<evidence type="ECO:0000313" key="12">
    <source>
        <dbReference type="Proteomes" id="UP000001399"/>
    </source>
</evidence>
<comment type="pathway">
    <text evidence="1 7">Cell wall biogenesis; peptidoglycan biosynthesis.</text>
</comment>
<dbReference type="CDD" id="cd16913">
    <property type="entry name" value="YkuD_like"/>
    <property type="match status" value="1"/>
</dbReference>
<dbReference type="EMBL" id="CP002292">
    <property type="protein sequence ID" value="ADP70929.1"/>
    <property type="molecule type" value="Genomic_DNA"/>
</dbReference>
<evidence type="ECO:0000256" key="5">
    <source>
        <dbReference type="ARBA" id="ARBA00022984"/>
    </source>
</evidence>
<dbReference type="Proteomes" id="UP000001399">
    <property type="component" value="Chromosome"/>
</dbReference>
<keyword evidence="5 7" id="KW-0573">Peptidoglycan synthesis</keyword>
<dbReference type="GO" id="GO:0018104">
    <property type="term" value="P:peptidoglycan-protein cross-linking"/>
    <property type="evidence" value="ECO:0007669"/>
    <property type="project" value="TreeGrafter"/>
</dbReference>
<dbReference type="KEGG" id="rva:Rvan_1680"/>
<dbReference type="Pfam" id="PF03734">
    <property type="entry name" value="YkuD"/>
    <property type="match status" value="1"/>
</dbReference>
<dbReference type="InterPro" id="IPR038063">
    <property type="entry name" value="Transpep_catalytic_dom"/>
</dbReference>
<dbReference type="NCBIfam" id="NF004785">
    <property type="entry name" value="PRK06132.1-2"/>
    <property type="match status" value="1"/>
</dbReference>
<dbReference type="GO" id="GO:0008360">
    <property type="term" value="P:regulation of cell shape"/>
    <property type="evidence" value="ECO:0007669"/>
    <property type="project" value="UniProtKB-UniRule"/>
</dbReference>
<protein>
    <submittedName>
        <fullName evidence="11">ErfK/YbiS/YcfS/YnhG family protein</fullName>
    </submittedName>
</protein>
<name>E3HYV4_RHOVT</name>
<dbReference type="InterPro" id="IPR005490">
    <property type="entry name" value="LD_TPept_cat_dom"/>
</dbReference>
<dbReference type="PANTHER" id="PTHR30582:SF2">
    <property type="entry name" value="L,D-TRANSPEPTIDASE YCIB-RELATED"/>
    <property type="match status" value="1"/>
</dbReference>
<evidence type="ECO:0000256" key="1">
    <source>
        <dbReference type="ARBA" id="ARBA00004752"/>
    </source>
</evidence>
<dbReference type="PIRSF" id="PIRSF029342">
    <property type="entry name" value="UCP029342_ErfK/YbiS/YcfS/YnhG"/>
    <property type="match status" value="1"/>
</dbReference>
<dbReference type="RefSeq" id="WP_013419325.1">
    <property type="nucleotide sequence ID" value="NC_014664.1"/>
</dbReference>
<keyword evidence="12" id="KW-1185">Reference proteome</keyword>
<evidence type="ECO:0000256" key="4">
    <source>
        <dbReference type="ARBA" id="ARBA00022960"/>
    </source>
</evidence>
<feature type="region of interest" description="Disordered" evidence="9">
    <location>
        <begin position="482"/>
        <end position="504"/>
    </location>
</feature>
<evidence type="ECO:0000256" key="2">
    <source>
        <dbReference type="ARBA" id="ARBA00005992"/>
    </source>
</evidence>
<evidence type="ECO:0000256" key="3">
    <source>
        <dbReference type="ARBA" id="ARBA00022679"/>
    </source>
</evidence>
<evidence type="ECO:0000256" key="6">
    <source>
        <dbReference type="ARBA" id="ARBA00023316"/>
    </source>
</evidence>
<sequence>MVVCVANPSLDHDAETKKRLTMMRRATAGGADPVNNPLRTSFARWRDLALVSCFAAASFAPFDAADARTRYRSYDRPKQKVEAPAPAPLNRPLFFVVNIGKQRVTAYSNDGIYAQAPISSGARGHATPTGIFNIIQKNKYHRSNIYSGAPMPFMQRLTWSGVAMHQGALPGYPASHGCIRLPGDFASRMFNATEGTERVIVARGDVVPMPFSHAKLPEPAMLQAPGSEQTASISGRMLANAVTIAEGASAADAQKIDVKAEAPDSANAGGKLLNPREYALTMTKIAAKTADEAERAASPARRNVEARVQEQRIAATDLRKAQIALSVASNRLDAADKRLARVGDNETKRTEAEAAKTEAETKVKEAQTQVETAERAKAEKDEAAAVAQKAFRQLDVTRSQAANSTLFWKRRLAPVSIFISRKTQRLYVRQNYIKVFDVPVTIRDPGKPLGTHLYMAMQPAKGGSVEGAPKLRWLSMTLTEPSEDLAEPRTRRRKGEEEKPRFAPNVSASSALDRIEIPEEVEDKISEMLWSGGSIIVSDSGISNETGEYTDFVILTR</sequence>
<dbReference type="InterPro" id="IPR050979">
    <property type="entry name" value="LD-transpeptidase"/>
</dbReference>
<dbReference type="AlphaFoldDB" id="E3HYV4"/>
<dbReference type="SUPFAM" id="SSF141523">
    <property type="entry name" value="L,D-transpeptidase catalytic domain-like"/>
    <property type="match status" value="1"/>
</dbReference>
<proteinExistence type="inferred from homology"/>
<keyword evidence="3" id="KW-0808">Transferase</keyword>
<dbReference type="HOGENOM" id="CLU_025126_0_0_5"/>
<evidence type="ECO:0000256" key="8">
    <source>
        <dbReference type="SAM" id="Coils"/>
    </source>
</evidence>